<evidence type="ECO:0000256" key="7">
    <source>
        <dbReference type="ARBA" id="ARBA00023235"/>
    </source>
</evidence>
<evidence type="ECO:0000256" key="9">
    <source>
        <dbReference type="ARBA" id="ARBA00048988"/>
    </source>
</evidence>
<feature type="domain" description="UvrD-like helicase C-terminal" evidence="13">
    <location>
        <begin position="286"/>
        <end position="563"/>
    </location>
</feature>
<dbReference type="CDD" id="cd18807">
    <property type="entry name" value="SF1_C_UvrD"/>
    <property type="match status" value="1"/>
</dbReference>
<comment type="catalytic activity">
    <reaction evidence="9 11">
        <text>ATP + H2O = ADP + phosphate + H(+)</text>
        <dbReference type="Rhea" id="RHEA:13065"/>
        <dbReference type="ChEBI" id="CHEBI:15377"/>
        <dbReference type="ChEBI" id="CHEBI:15378"/>
        <dbReference type="ChEBI" id="CHEBI:30616"/>
        <dbReference type="ChEBI" id="CHEBI:43474"/>
        <dbReference type="ChEBI" id="CHEBI:456216"/>
        <dbReference type="EC" id="5.6.2.4"/>
    </reaction>
</comment>
<keyword evidence="4 10" id="KW-0347">Helicase</keyword>
<dbReference type="PANTHER" id="PTHR11070">
    <property type="entry name" value="UVRD / RECB / PCRA DNA HELICASE FAMILY MEMBER"/>
    <property type="match status" value="1"/>
</dbReference>
<evidence type="ECO:0000256" key="1">
    <source>
        <dbReference type="ARBA" id="ARBA00009922"/>
    </source>
</evidence>
<dbReference type="InterPro" id="IPR005751">
    <property type="entry name" value="ATP-dep_DNA_helicase_PcrA"/>
</dbReference>
<dbReference type="FunFam" id="1.10.10.160:FF:000001">
    <property type="entry name" value="ATP-dependent DNA helicase"/>
    <property type="match status" value="1"/>
</dbReference>
<feature type="binding site" evidence="10">
    <location>
        <begin position="26"/>
        <end position="33"/>
    </location>
    <ligand>
        <name>ATP</name>
        <dbReference type="ChEBI" id="CHEBI:30616"/>
    </ligand>
</feature>
<proteinExistence type="inferred from homology"/>
<evidence type="ECO:0000259" key="12">
    <source>
        <dbReference type="PROSITE" id="PS51198"/>
    </source>
</evidence>
<dbReference type="EC" id="5.6.2.4" evidence="11"/>
<evidence type="ECO:0000256" key="5">
    <source>
        <dbReference type="ARBA" id="ARBA00022840"/>
    </source>
</evidence>
<dbReference type="InterPro" id="IPR014016">
    <property type="entry name" value="UvrD-like_ATP-bd"/>
</dbReference>
<dbReference type="Gene3D" id="1.10.486.10">
    <property type="entry name" value="PCRA, domain 4"/>
    <property type="match status" value="1"/>
</dbReference>
<dbReference type="PANTHER" id="PTHR11070:SF2">
    <property type="entry name" value="ATP-DEPENDENT DNA HELICASE SRS2"/>
    <property type="match status" value="1"/>
</dbReference>
<dbReference type="InterPro" id="IPR027417">
    <property type="entry name" value="P-loop_NTPase"/>
</dbReference>
<dbReference type="Pfam" id="PF13361">
    <property type="entry name" value="UvrD_C"/>
    <property type="match status" value="1"/>
</dbReference>
<dbReference type="FunFam" id="1.10.486.10:FF:000003">
    <property type="entry name" value="ATP-dependent DNA helicase"/>
    <property type="match status" value="1"/>
</dbReference>
<keyword evidence="2 10" id="KW-0547">Nucleotide-binding</keyword>
<dbReference type="Proteomes" id="UP001079535">
    <property type="component" value="Unassembled WGS sequence"/>
</dbReference>
<dbReference type="PROSITE" id="PS51217">
    <property type="entry name" value="UVRD_HELICASE_CTER"/>
    <property type="match status" value="1"/>
</dbReference>
<dbReference type="GO" id="GO:0033202">
    <property type="term" value="C:DNA helicase complex"/>
    <property type="evidence" value="ECO:0007669"/>
    <property type="project" value="TreeGrafter"/>
</dbReference>
<evidence type="ECO:0000256" key="10">
    <source>
        <dbReference type="PROSITE-ProRule" id="PRU00560"/>
    </source>
</evidence>
<keyword evidence="7" id="KW-0413">Isomerase</keyword>
<dbReference type="GO" id="GO:0043138">
    <property type="term" value="F:3'-5' DNA helicase activity"/>
    <property type="evidence" value="ECO:0007669"/>
    <property type="project" value="UniProtKB-EC"/>
</dbReference>
<comment type="caution">
    <text evidence="14">The sequence shown here is derived from an EMBL/GenBank/DDBJ whole genome shotgun (WGS) entry which is preliminary data.</text>
</comment>
<dbReference type="Pfam" id="PF00580">
    <property type="entry name" value="UvrD-helicase"/>
    <property type="match status" value="1"/>
</dbReference>
<dbReference type="GO" id="GO:0003677">
    <property type="term" value="F:DNA binding"/>
    <property type="evidence" value="ECO:0007669"/>
    <property type="project" value="UniProtKB-KW"/>
</dbReference>
<dbReference type="Gene3D" id="1.10.10.160">
    <property type="match status" value="1"/>
</dbReference>
<keyword evidence="5 10" id="KW-0067">ATP-binding</keyword>
<evidence type="ECO:0000256" key="2">
    <source>
        <dbReference type="ARBA" id="ARBA00022741"/>
    </source>
</evidence>
<evidence type="ECO:0000256" key="6">
    <source>
        <dbReference type="ARBA" id="ARBA00023125"/>
    </source>
</evidence>
<sequence>MSIYDTLNEQQREAVYCTDGPLLILAGAGSGKTRVLTHRIAYLIEEKGVNPWNILAITFTNKAAGEMRERVDNLVGFGSESIWVSTFHSTCVRILRRHIDRLGYDTNFTIYDTDDQKTLMKDVCKQVQIDTKVYKERNLLAAISAAKNEMISAQEYALNAQGDFGKEKIAKVYQEYEKQMHANNALDFDDLLVKTVQLFETQPDVLENYQERFRYIMVDEYQDTNTVQFQLVSLLAGKYRNLCVVGDDDQSIYKFRGANIKNILNFEQEFPDATVIKLEQNYRSTGNILDAANAVISNNVGRKDKQLWTDNGEGEKIKFCQFDTGYDEAEYIADDIEREVRNGASYNDHAILYRTNAQSRLFEERFVAQNIPYKIVGGVNFYARREIKDVLAYLKTIDNGKDDLAVRRIINVPKRGIGLTTINRIQESAASRGIGFYDALLGLDLIPGVARGAAKLEGFVALIEYFKGVAETLSLSDLLQEVIDKTGYIESLEAEGKEEAETRIENIDELRSKVAVYEESRLDQDEKPTLSGFLEEVALVADIDSLDEEQDYVVLMTLHSAKGLEFPHVYLAGMEDGLFPSYMTVTSDDREDMEEERRLCYVGITRAEQKLTMTSAMRRMVRGETQYNKVSRFMKEIPLELLDNGNRSLKMFEERQEIPKQTAYTQAKQTFKAKAFSAAAPKQFAVSKEKGLDYGVGDRVRHMKFGEGIVTQITEGGRDFEVTVEFDTVGVKKMFAGFARLIKL</sequence>
<dbReference type="GO" id="GO:0000725">
    <property type="term" value="P:recombinational repair"/>
    <property type="evidence" value="ECO:0007669"/>
    <property type="project" value="TreeGrafter"/>
</dbReference>
<dbReference type="Pfam" id="PF21196">
    <property type="entry name" value="PcrA_UvrD_tudor"/>
    <property type="match status" value="1"/>
</dbReference>
<evidence type="ECO:0000256" key="4">
    <source>
        <dbReference type="ARBA" id="ARBA00022806"/>
    </source>
</evidence>
<keyword evidence="6 11" id="KW-0238">DNA-binding</keyword>
<evidence type="ECO:0000313" key="15">
    <source>
        <dbReference type="Proteomes" id="UP001079535"/>
    </source>
</evidence>
<name>A0A9Q4I3A3_MEDGN</name>
<reference evidence="14" key="1">
    <citation type="submission" date="2022-11" db="EMBL/GenBank/DDBJ databases">
        <title>Temperate bacteriophages infecting mucin-degrading bacterium Ruminococcus gnavus from the human gut.</title>
        <authorList>
            <person name="Buttimer C."/>
        </authorList>
    </citation>
    <scope>NUCLEOTIDE SEQUENCE</scope>
    <source>
        <strain evidence="14">CCUG 49994</strain>
    </source>
</reference>
<dbReference type="Gene3D" id="3.40.50.300">
    <property type="entry name" value="P-loop containing nucleotide triphosphate hydrolases"/>
    <property type="match status" value="2"/>
</dbReference>
<dbReference type="AlphaFoldDB" id="A0A9Q4I3A3"/>
<protein>
    <recommendedName>
        <fullName evidence="11">ATP-dependent DNA helicase</fullName>
        <ecNumber evidence="11">5.6.2.4</ecNumber>
    </recommendedName>
</protein>
<dbReference type="CDD" id="cd17932">
    <property type="entry name" value="DEXQc_UvrD"/>
    <property type="match status" value="1"/>
</dbReference>
<organism evidence="14 15">
    <name type="scientific">Mediterraneibacter gnavus</name>
    <name type="common">Ruminococcus gnavus</name>
    <dbReference type="NCBI Taxonomy" id="33038"/>
    <lineage>
        <taxon>Bacteria</taxon>
        <taxon>Bacillati</taxon>
        <taxon>Bacillota</taxon>
        <taxon>Clostridia</taxon>
        <taxon>Lachnospirales</taxon>
        <taxon>Lachnospiraceae</taxon>
        <taxon>Mediterraneibacter</taxon>
    </lineage>
</organism>
<evidence type="ECO:0000259" key="13">
    <source>
        <dbReference type="PROSITE" id="PS51217"/>
    </source>
</evidence>
<dbReference type="SUPFAM" id="SSF52540">
    <property type="entry name" value="P-loop containing nucleoside triphosphate hydrolases"/>
    <property type="match status" value="1"/>
</dbReference>
<accession>A0A9Q4I3A3</accession>
<comment type="catalytic activity">
    <reaction evidence="8">
        <text>Couples ATP hydrolysis with the unwinding of duplex DNA by translocating in the 3'-5' direction.</text>
        <dbReference type="EC" id="5.6.2.4"/>
    </reaction>
</comment>
<dbReference type="NCBIfam" id="TIGR01073">
    <property type="entry name" value="pcrA"/>
    <property type="match status" value="1"/>
</dbReference>
<evidence type="ECO:0000256" key="8">
    <source>
        <dbReference type="ARBA" id="ARBA00034617"/>
    </source>
</evidence>
<evidence type="ECO:0000256" key="11">
    <source>
        <dbReference type="RuleBase" id="RU364053"/>
    </source>
</evidence>
<keyword evidence="3 10" id="KW-0378">Hydrolase</keyword>
<dbReference type="GO" id="GO:0009314">
    <property type="term" value="P:response to radiation"/>
    <property type="evidence" value="ECO:0007669"/>
    <property type="project" value="UniProtKB-ARBA"/>
</dbReference>
<dbReference type="GO" id="GO:0005829">
    <property type="term" value="C:cytosol"/>
    <property type="evidence" value="ECO:0007669"/>
    <property type="project" value="TreeGrafter"/>
</dbReference>
<gene>
    <name evidence="14" type="primary">pcrA</name>
    <name evidence="14" type="ORF">OZZ17_14995</name>
</gene>
<comment type="similarity">
    <text evidence="1 11">Belongs to the helicase family. UvrD subfamily.</text>
</comment>
<feature type="domain" description="UvrD-like helicase ATP-binding" evidence="12">
    <location>
        <begin position="5"/>
        <end position="285"/>
    </location>
</feature>
<dbReference type="GO" id="GO:0016787">
    <property type="term" value="F:hydrolase activity"/>
    <property type="evidence" value="ECO:0007669"/>
    <property type="project" value="UniProtKB-UniRule"/>
</dbReference>
<dbReference type="InterPro" id="IPR014017">
    <property type="entry name" value="DNA_helicase_UvrD-like_C"/>
</dbReference>
<dbReference type="GO" id="GO:0006260">
    <property type="term" value="P:DNA replication"/>
    <property type="evidence" value="ECO:0007669"/>
    <property type="project" value="InterPro"/>
</dbReference>
<evidence type="ECO:0000256" key="3">
    <source>
        <dbReference type="ARBA" id="ARBA00022801"/>
    </source>
</evidence>
<dbReference type="GO" id="GO:0005524">
    <property type="term" value="F:ATP binding"/>
    <property type="evidence" value="ECO:0007669"/>
    <property type="project" value="UniProtKB-UniRule"/>
</dbReference>
<dbReference type="EMBL" id="JAPRAY010000024">
    <property type="protein sequence ID" value="MCZ0668823.1"/>
    <property type="molecule type" value="Genomic_DNA"/>
</dbReference>
<evidence type="ECO:0000313" key="14">
    <source>
        <dbReference type="EMBL" id="MCZ0668823.1"/>
    </source>
</evidence>
<dbReference type="InterPro" id="IPR013986">
    <property type="entry name" value="DExx_box_DNA_helicase_dom_sf"/>
</dbReference>
<dbReference type="RefSeq" id="WP_022037679.1">
    <property type="nucleotide sequence ID" value="NZ_JAPRAY010000024.1"/>
</dbReference>
<dbReference type="InterPro" id="IPR000212">
    <property type="entry name" value="DNA_helicase_UvrD/REP"/>
</dbReference>
<dbReference type="PROSITE" id="PS51198">
    <property type="entry name" value="UVRD_HELICASE_ATP_BIND"/>
    <property type="match status" value="1"/>
</dbReference>